<gene>
    <name evidence="2" type="ORF">G9Q37_12030</name>
</gene>
<dbReference type="SUPFAM" id="SSF54637">
    <property type="entry name" value="Thioesterase/thiol ester dehydrase-isomerase"/>
    <property type="match status" value="1"/>
</dbReference>
<accession>A0A6G8II64</accession>
<dbReference type="InterPro" id="IPR002539">
    <property type="entry name" value="MaoC-like_dom"/>
</dbReference>
<evidence type="ECO:0000259" key="1">
    <source>
        <dbReference type="Pfam" id="PF01575"/>
    </source>
</evidence>
<dbReference type="EMBL" id="CP049989">
    <property type="protein sequence ID" value="QIM52821.1"/>
    <property type="molecule type" value="Genomic_DNA"/>
</dbReference>
<dbReference type="Gene3D" id="3.10.129.10">
    <property type="entry name" value="Hotdog Thioesterase"/>
    <property type="match status" value="1"/>
</dbReference>
<dbReference type="PANTHER" id="PTHR42993:SF1">
    <property type="entry name" value="MAOC-LIKE DEHYDRATASE DOMAIN-CONTAINING PROTEIN"/>
    <property type="match status" value="1"/>
</dbReference>
<evidence type="ECO:0000313" key="3">
    <source>
        <dbReference type="Proteomes" id="UP000503162"/>
    </source>
</evidence>
<evidence type="ECO:0000313" key="2">
    <source>
        <dbReference type="EMBL" id="QIM52821.1"/>
    </source>
</evidence>
<proteinExistence type="predicted"/>
<feature type="domain" description="MaoC-like" evidence="1">
    <location>
        <begin position="14"/>
        <end position="119"/>
    </location>
</feature>
<organism evidence="2 3">
    <name type="scientific">Hydrogenophaga crocea</name>
    <dbReference type="NCBI Taxonomy" id="2716225"/>
    <lineage>
        <taxon>Bacteria</taxon>
        <taxon>Pseudomonadati</taxon>
        <taxon>Pseudomonadota</taxon>
        <taxon>Betaproteobacteria</taxon>
        <taxon>Burkholderiales</taxon>
        <taxon>Comamonadaceae</taxon>
        <taxon>Hydrogenophaga</taxon>
    </lineage>
</organism>
<dbReference type="CDD" id="cd03450">
    <property type="entry name" value="NodN"/>
    <property type="match status" value="1"/>
</dbReference>
<dbReference type="Proteomes" id="UP000503162">
    <property type="component" value="Chromosome"/>
</dbReference>
<sequence>MRTFHTLAELDACVGQAVATSDWIEITQEQVNRFADATGDHQWIHVDVERAKAGPFGAPIAHGFFTLSLLPRFLESAIAVEQTRMGVNYGLNRVRFTAPVPVGSRLRAQLTLQAIEPIEHGGRQMTWAVVVEREGSDKPVCLIESLVRQYP</sequence>
<dbReference type="InterPro" id="IPR039375">
    <property type="entry name" value="NodN-like"/>
</dbReference>
<name>A0A6G8II64_9BURK</name>
<dbReference type="RefSeq" id="WP_166227423.1">
    <property type="nucleotide sequence ID" value="NZ_CP049989.1"/>
</dbReference>
<dbReference type="Pfam" id="PF01575">
    <property type="entry name" value="MaoC_dehydratas"/>
    <property type="match status" value="1"/>
</dbReference>
<protein>
    <submittedName>
        <fullName evidence="2">MaoC family dehydratase</fullName>
    </submittedName>
</protein>
<reference evidence="2 3" key="1">
    <citation type="submission" date="2020-03" db="EMBL/GenBank/DDBJ databases">
        <title>Hydrogenophaga sp. nov. isolated from cyanobacterial mat.</title>
        <authorList>
            <person name="Thorat V."/>
            <person name="Kirdat K."/>
            <person name="Tiwarekar B."/>
            <person name="Costa E.D."/>
            <person name="Yadav A."/>
        </authorList>
    </citation>
    <scope>NUCLEOTIDE SEQUENCE [LARGE SCALE GENOMIC DNA]</scope>
    <source>
        <strain evidence="2 3">BA0156</strain>
    </source>
</reference>
<dbReference type="KEGG" id="hcz:G9Q37_12030"/>
<dbReference type="InterPro" id="IPR029069">
    <property type="entry name" value="HotDog_dom_sf"/>
</dbReference>
<keyword evidence="3" id="KW-1185">Reference proteome</keyword>
<dbReference type="AlphaFoldDB" id="A0A6G8II64"/>
<dbReference type="PANTHER" id="PTHR42993">
    <property type="entry name" value="MAOC-LIKE DEHYDRATASE DOMAIN-CONTAINING PROTEIN"/>
    <property type="match status" value="1"/>
</dbReference>